<evidence type="ECO:0000256" key="2">
    <source>
        <dbReference type="ARBA" id="ARBA00022801"/>
    </source>
</evidence>
<reference evidence="7" key="1">
    <citation type="submission" date="2021-04" db="EMBL/GenBank/DDBJ databases">
        <authorList>
            <person name="Chebbi M.A.C M."/>
        </authorList>
    </citation>
    <scope>NUCLEOTIDE SEQUENCE</scope>
</reference>
<keyword evidence="3" id="KW-0862">Zinc</keyword>
<keyword evidence="1" id="KW-0479">Metal-binding</keyword>
<dbReference type="Proteomes" id="UP000786811">
    <property type="component" value="Unassembled WGS sequence"/>
</dbReference>
<proteinExistence type="predicted"/>
<accession>A0A8J2HGJ9</accession>
<protein>
    <submittedName>
        <fullName evidence="7">Similar to ADAMTS20: A disintegrin and metalloproteinase with thrombospondin motifs 20 (Homo sapiens)</fullName>
    </submittedName>
</protein>
<dbReference type="AlphaFoldDB" id="A0A8J2HGJ9"/>
<keyword evidence="4" id="KW-1015">Disulfide bond</keyword>
<evidence type="ECO:0000259" key="6">
    <source>
        <dbReference type="Pfam" id="PF17771"/>
    </source>
</evidence>
<keyword evidence="5" id="KW-0325">Glycoprotein</keyword>
<dbReference type="GO" id="GO:0046872">
    <property type="term" value="F:metal ion binding"/>
    <property type="evidence" value="ECO:0007669"/>
    <property type="project" value="UniProtKB-KW"/>
</dbReference>
<evidence type="ECO:0000313" key="8">
    <source>
        <dbReference type="Proteomes" id="UP000786811"/>
    </source>
</evidence>
<comment type="caution">
    <text evidence="7">The sequence shown here is derived from an EMBL/GenBank/DDBJ whole genome shotgun (WGS) entry which is preliminary data.</text>
</comment>
<keyword evidence="2" id="KW-0378">Hydrolase</keyword>
<evidence type="ECO:0000256" key="4">
    <source>
        <dbReference type="ARBA" id="ARBA00023157"/>
    </source>
</evidence>
<name>A0A8J2HGJ9_COTCN</name>
<dbReference type="SUPFAM" id="SSF55486">
    <property type="entry name" value="Metalloproteases ('zincins'), catalytic domain"/>
    <property type="match status" value="1"/>
</dbReference>
<evidence type="ECO:0000313" key="7">
    <source>
        <dbReference type="EMBL" id="CAG5100112.1"/>
    </source>
</evidence>
<evidence type="ECO:0000256" key="5">
    <source>
        <dbReference type="ARBA" id="ARBA00023180"/>
    </source>
</evidence>
<organism evidence="7 8">
    <name type="scientific">Cotesia congregata</name>
    <name type="common">Parasitoid wasp</name>
    <name type="synonym">Apanteles congregatus</name>
    <dbReference type="NCBI Taxonomy" id="51543"/>
    <lineage>
        <taxon>Eukaryota</taxon>
        <taxon>Metazoa</taxon>
        <taxon>Ecdysozoa</taxon>
        <taxon>Arthropoda</taxon>
        <taxon>Hexapoda</taxon>
        <taxon>Insecta</taxon>
        <taxon>Pterygota</taxon>
        <taxon>Neoptera</taxon>
        <taxon>Endopterygota</taxon>
        <taxon>Hymenoptera</taxon>
        <taxon>Apocrita</taxon>
        <taxon>Ichneumonoidea</taxon>
        <taxon>Braconidae</taxon>
        <taxon>Microgastrinae</taxon>
        <taxon>Cotesia</taxon>
    </lineage>
</organism>
<feature type="domain" description="ADAMTS cysteine-rich" evidence="6">
    <location>
        <begin position="385"/>
        <end position="451"/>
    </location>
</feature>
<dbReference type="OrthoDB" id="7695528at2759"/>
<dbReference type="InterPro" id="IPR041645">
    <property type="entry name" value="ADAMTS_CR_2"/>
</dbReference>
<evidence type="ECO:0000256" key="1">
    <source>
        <dbReference type="ARBA" id="ARBA00022723"/>
    </source>
</evidence>
<evidence type="ECO:0000256" key="3">
    <source>
        <dbReference type="ARBA" id="ARBA00022833"/>
    </source>
</evidence>
<sequence>MLRGPTGSPSKINCYDVREENEFGEMSSQLTNLLEMKNSLCIVIILFVILTVGASEDEEEQFYEIDESNLILKQLNPLESDKKLWLNPSDDVLITTRTKLFNARRDTINIDFRELPNAIGHVVRYTPELRIADARYITPDFEKHKIVNNSFEELRKLPDNYPTIVYPEIMVVVAFDLYEKFKLNPWKIIPYLLSFWNSVDMRYRFLENPRYRLNIKQIVLESEPGILSYIKGHINSTNYLSYNCLQDSTKFWYDQKDVIPLDSYDLVVTMTYRKICGFYKVEEEKCTLIVYGQAFLSNACHIDHERKSIKKVAIVNDNGAYFGVTTTAHEIGHLLGAYDDGYSFINHETNTNGIKFKSSPIKNESSQCLRNKPDGFKYPIARFLPGKLMDANQQCQRNGATGICGNVTSICTMLQCHYPEKGCVKSNVPIADGTLCDPNAINDICLYGQCVPHNYLN</sequence>
<dbReference type="EMBL" id="CAJNRD030001122">
    <property type="protein sequence ID" value="CAG5100112.1"/>
    <property type="molecule type" value="Genomic_DNA"/>
</dbReference>
<dbReference type="Gene3D" id="3.40.390.10">
    <property type="entry name" value="Collagenase (Catalytic Domain)"/>
    <property type="match status" value="1"/>
</dbReference>
<dbReference type="Pfam" id="PF17771">
    <property type="entry name" value="ADAMTS_CR_2"/>
    <property type="match status" value="1"/>
</dbReference>
<dbReference type="GO" id="GO:0008237">
    <property type="term" value="F:metallopeptidase activity"/>
    <property type="evidence" value="ECO:0007669"/>
    <property type="project" value="InterPro"/>
</dbReference>
<dbReference type="Pfam" id="PF13582">
    <property type="entry name" value="Reprolysin_3"/>
    <property type="match status" value="1"/>
</dbReference>
<dbReference type="InterPro" id="IPR024079">
    <property type="entry name" value="MetalloPept_cat_dom_sf"/>
</dbReference>
<keyword evidence="8" id="KW-1185">Reference proteome</keyword>
<gene>
    <name evidence="7" type="ORF">HICCMSTLAB_LOCUS9390</name>
</gene>
<dbReference type="Gene3D" id="3.40.1620.60">
    <property type="match status" value="1"/>
</dbReference>